<keyword evidence="2 5" id="KW-0812">Transmembrane</keyword>
<dbReference type="InterPro" id="IPR051843">
    <property type="entry name" value="CPA1_transporter"/>
</dbReference>
<evidence type="ECO:0000256" key="2">
    <source>
        <dbReference type="ARBA" id="ARBA00022692"/>
    </source>
</evidence>
<feature type="transmembrane region" description="Helical" evidence="5">
    <location>
        <begin position="150"/>
        <end position="170"/>
    </location>
</feature>
<dbReference type="PANTHER" id="PTHR31102">
    <property type="match status" value="1"/>
</dbReference>
<feature type="transmembrane region" description="Helical" evidence="5">
    <location>
        <begin position="36"/>
        <end position="54"/>
    </location>
</feature>
<dbReference type="GO" id="GO:1902600">
    <property type="term" value="P:proton transmembrane transport"/>
    <property type="evidence" value="ECO:0007669"/>
    <property type="project" value="InterPro"/>
</dbReference>
<dbReference type="AlphaFoldDB" id="A0A7S1A199"/>
<dbReference type="GO" id="GO:0016020">
    <property type="term" value="C:membrane"/>
    <property type="evidence" value="ECO:0007669"/>
    <property type="project" value="UniProtKB-SubCell"/>
</dbReference>
<feature type="transmembrane region" description="Helical" evidence="5">
    <location>
        <begin position="269"/>
        <end position="285"/>
    </location>
</feature>
<evidence type="ECO:0000256" key="4">
    <source>
        <dbReference type="ARBA" id="ARBA00023136"/>
    </source>
</evidence>
<dbReference type="InterPro" id="IPR006153">
    <property type="entry name" value="Cation/H_exchanger_TM"/>
</dbReference>
<dbReference type="EMBL" id="HBFQ01018454">
    <property type="protein sequence ID" value="CAD8838553.1"/>
    <property type="molecule type" value="Transcribed_RNA"/>
</dbReference>
<gene>
    <name evidence="7" type="ORF">NSCI0253_LOCUS12901</name>
</gene>
<feature type="transmembrane region" description="Helical" evidence="5">
    <location>
        <begin position="423"/>
        <end position="446"/>
    </location>
</feature>
<organism evidence="7">
    <name type="scientific">Noctiluca scintillans</name>
    <name type="common">Sea sparkle</name>
    <name type="synonym">Red tide dinoflagellate</name>
    <dbReference type="NCBI Taxonomy" id="2966"/>
    <lineage>
        <taxon>Eukaryota</taxon>
        <taxon>Sar</taxon>
        <taxon>Alveolata</taxon>
        <taxon>Dinophyceae</taxon>
        <taxon>Noctilucales</taxon>
        <taxon>Noctilucaceae</taxon>
        <taxon>Noctiluca</taxon>
    </lineage>
</organism>
<reference evidence="7" key="1">
    <citation type="submission" date="2021-01" db="EMBL/GenBank/DDBJ databases">
        <authorList>
            <person name="Corre E."/>
            <person name="Pelletier E."/>
            <person name="Niang G."/>
            <person name="Scheremetjew M."/>
            <person name="Finn R."/>
            <person name="Kale V."/>
            <person name="Holt S."/>
            <person name="Cochrane G."/>
            <person name="Meng A."/>
            <person name="Brown T."/>
            <person name="Cohen L."/>
        </authorList>
    </citation>
    <scope>NUCLEOTIDE SEQUENCE</scope>
</reference>
<feature type="transmembrane region" description="Helical" evidence="5">
    <location>
        <begin position="292"/>
        <end position="312"/>
    </location>
</feature>
<proteinExistence type="predicted"/>
<accession>A0A7S1A199</accession>
<evidence type="ECO:0000313" key="7">
    <source>
        <dbReference type="EMBL" id="CAD8838553.1"/>
    </source>
</evidence>
<dbReference type="Pfam" id="PF00999">
    <property type="entry name" value="Na_H_Exchanger"/>
    <property type="match status" value="1"/>
</dbReference>
<evidence type="ECO:0000256" key="3">
    <source>
        <dbReference type="ARBA" id="ARBA00022989"/>
    </source>
</evidence>
<feature type="transmembrane region" description="Helical" evidence="5">
    <location>
        <begin position="351"/>
        <end position="371"/>
    </location>
</feature>
<keyword evidence="4 5" id="KW-0472">Membrane</keyword>
<protein>
    <recommendedName>
        <fullName evidence="6">Cation/H+ exchanger transmembrane domain-containing protein</fullName>
    </recommendedName>
</protein>
<dbReference type="GO" id="GO:0015297">
    <property type="term" value="F:antiporter activity"/>
    <property type="evidence" value="ECO:0007669"/>
    <property type="project" value="InterPro"/>
</dbReference>
<evidence type="ECO:0000256" key="1">
    <source>
        <dbReference type="ARBA" id="ARBA00004141"/>
    </source>
</evidence>
<feature type="transmembrane region" description="Helical" evidence="5">
    <location>
        <begin position="235"/>
        <end position="257"/>
    </location>
</feature>
<feature type="transmembrane region" description="Helical" evidence="5">
    <location>
        <begin position="324"/>
        <end position="344"/>
    </location>
</feature>
<feature type="domain" description="Cation/H+ exchanger transmembrane" evidence="6">
    <location>
        <begin position="56"/>
        <end position="437"/>
    </location>
</feature>
<keyword evidence="3 5" id="KW-1133">Transmembrane helix</keyword>
<sequence length="499" mass="52490">MGYAFAGYVRLACLMLFAFLVLYLVTGEQGKPGGTLFGLLCVYFSSLLGGALVGNVSLRLPPLLGMLIMGFLCSNLPKVDELVGLPTKNGDWSKEIRLLALTMILCRAGLGLDVEAVTRLRNVVGTLAILPSTMEACAVAVMARFFLGFNWVWAFMLGYVVAPISPAVVIPSVLALQDQGYGTTTGIPSMMVAAAALDDVLSLAGFGIFSSLAFDTTSTSAGAASHKLWLNIGKAPLAIVVGVFSGWLAGQFMGLLLPKDGEYSTTWRALWLFNLAVVLMAGLGLKQIGFEGSSSLAVLVMCVVAVRCWGPGVSKPVSASFNEVWNHLAQPLLFGLVGAGVVVSDMHLSELLISLGILAVSLSWRLLWTVAASSVHDLRWQEKVFVAVAWLPKATVQAAIGMKAHDSAVGLGMSQELIDHGHLIFTASVVAILLTAPAGAAVISAIGPTLLTKNDDGTEDGVGAPLVIPEIPSIRGVLTEYAELRTRKGSMNSHEAFGG</sequence>
<feature type="transmembrane region" description="Helical" evidence="5">
    <location>
        <begin position="6"/>
        <end position="24"/>
    </location>
</feature>
<name>A0A7S1A199_NOCSC</name>
<feature type="transmembrane region" description="Helical" evidence="5">
    <location>
        <begin position="190"/>
        <end position="214"/>
    </location>
</feature>
<dbReference type="PANTHER" id="PTHR31102:SF1">
    <property type="entry name" value="CATION_H+ EXCHANGER DOMAIN-CONTAINING PROTEIN"/>
    <property type="match status" value="1"/>
</dbReference>
<evidence type="ECO:0000259" key="6">
    <source>
        <dbReference type="Pfam" id="PF00999"/>
    </source>
</evidence>
<comment type="subcellular location">
    <subcellularLocation>
        <location evidence="1">Membrane</location>
        <topology evidence="1">Multi-pass membrane protein</topology>
    </subcellularLocation>
</comment>
<evidence type="ECO:0000256" key="5">
    <source>
        <dbReference type="SAM" id="Phobius"/>
    </source>
</evidence>